<proteinExistence type="predicted"/>
<keyword evidence="1" id="KW-0732">Signal</keyword>
<evidence type="ECO:0000256" key="1">
    <source>
        <dbReference type="SAM" id="SignalP"/>
    </source>
</evidence>
<comment type="caution">
    <text evidence="2">The sequence shown here is derived from an EMBL/GenBank/DDBJ whole genome shotgun (WGS) entry which is preliminary data.</text>
</comment>
<dbReference type="AlphaFoldDB" id="A0A8S4FGN6"/>
<dbReference type="EMBL" id="CAJHNJ030000032">
    <property type="protein sequence ID" value="CAG9126262.1"/>
    <property type="molecule type" value="Genomic_DNA"/>
</dbReference>
<accession>A0A8S4FGN6</accession>
<evidence type="ECO:0000313" key="2">
    <source>
        <dbReference type="EMBL" id="CAG9126262.1"/>
    </source>
</evidence>
<reference evidence="2" key="1">
    <citation type="submission" date="2020-11" db="EMBL/GenBank/DDBJ databases">
        <authorList>
            <person name="Whiteford S."/>
        </authorList>
    </citation>
    <scope>NUCLEOTIDE SEQUENCE</scope>
</reference>
<organism evidence="2 3">
    <name type="scientific">Plutella xylostella</name>
    <name type="common">Diamondback moth</name>
    <name type="synonym">Plutella maculipennis</name>
    <dbReference type="NCBI Taxonomy" id="51655"/>
    <lineage>
        <taxon>Eukaryota</taxon>
        <taxon>Metazoa</taxon>
        <taxon>Ecdysozoa</taxon>
        <taxon>Arthropoda</taxon>
        <taxon>Hexapoda</taxon>
        <taxon>Insecta</taxon>
        <taxon>Pterygota</taxon>
        <taxon>Neoptera</taxon>
        <taxon>Endopterygota</taxon>
        <taxon>Lepidoptera</taxon>
        <taxon>Glossata</taxon>
        <taxon>Ditrysia</taxon>
        <taxon>Yponomeutoidea</taxon>
        <taxon>Plutellidae</taxon>
        <taxon>Plutella</taxon>
    </lineage>
</organism>
<gene>
    <name evidence="2" type="ORF">PLXY2_LOCUS8590</name>
</gene>
<evidence type="ECO:0000313" key="3">
    <source>
        <dbReference type="Proteomes" id="UP000653454"/>
    </source>
</evidence>
<keyword evidence="3" id="KW-1185">Reference proteome</keyword>
<feature type="signal peptide" evidence="1">
    <location>
        <begin position="1"/>
        <end position="19"/>
    </location>
</feature>
<sequence>MRCLIYGVCFVLLAQQCRPLPALDEASVVSDYTGANCSRPLGVYQQIASNIAQRITNPLFRILGIGGNKTNDNRPDHAKGKIEILDDTLDDHTKAPVMPVDNDISDRDVEELSSEALKKIEKKPEKITLYSSYLPSKLQANDTANSTINEVDSDDDDFDLDDFDLDEEPKQSAPEGGLIWFLEVIGSLIQLLWGGFTAWIKPPKPDDA</sequence>
<name>A0A8S4FGN6_PLUXY</name>
<protein>
    <submittedName>
        <fullName evidence="2">(diamondback moth) hypothetical protein</fullName>
    </submittedName>
</protein>
<dbReference type="Proteomes" id="UP000653454">
    <property type="component" value="Unassembled WGS sequence"/>
</dbReference>
<feature type="chain" id="PRO_5035803488" evidence="1">
    <location>
        <begin position="20"/>
        <end position="208"/>
    </location>
</feature>